<dbReference type="InterPro" id="IPR011055">
    <property type="entry name" value="Dup_hybrid_motif"/>
</dbReference>
<evidence type="ECO:0000256" key="1">
    <source>
        <dbReference type="SAM" id="SignalP"/>
    </source>
</evidence>
<dbReference type="SUPFAM" id="SSF51261">
    <property type="entry name" value="Duplicated hybrid motif"/>
    <property type="match status" value="1"/>
</dbReference>
<reference evidence="3 4" key="1">
    <citation type="submission" date="2024-09" db="EMBL/GenBank/DDBJ databases">
        <authorList>
            <person name="Sun Q."/>
            <person name="Mori K."/>
        </authorList>
    </citation>
    <scope>NUCLEOTIDE SEQUENCE [LARGE SCALE GENOMIC DNA]</scope>
    <source>
        <strain evidence="3 4">CGMCC 1.15906</strain>
    </source>
</reference>
<keyword evidence="4" id="KW-1185">Reference proteome</keyword>
<dbReference type="CDD" id="cd12797">
    <property type="entry name" value="M23_peptidase"/>
    <property type="match status" value="1"/>
</dbReference>
<accession>A0ABV6QMA7</accession>
<dbReference type="Pfam" id="PF01551">
    <property type="entry name" value="Peptidase_M23"/>
    <property type="match status" value="1"/>
</dbReference>
<dbReference type="InterPro" id="IPR016047">
    <property type="entry name" value="M23ase_b-sheet_dom"/>
</dbReference>
<feature type="signal peptide" evidence="1">
    <location>
        <begin position="1"/>
        <end position="23"/>
    </location>
</feature>
<dbReference type="GO" id="GO:0016787">
    <property type="term" value="F:hydrolase activity"/>
    <property type="evidence" value="ECO:0007669"/>
    <property type="project" value="UniProtKB-KW"/>
</dbReference>
<sequence length="213" mass="22411">MKRLFALASTTAALAAVGLTAHAAPTPESRIGEPAPGSYMAQRAAIPAAQVAAARAAADRDTRLLERPILRVPFRCHETWSGASRSGHSPSYYSLDFNWGSGSDDLGKPVKTSAAGTVIISSYDAGGYGNYIRIAHGDGWHTLYAHLQSRGVAAGARVSDNQQIGRVGSTGNSSGPHLHYEQIKDGVVVAAKFGQSNWATYPGPANYTRIADC</sequence>
<feature type="chain" id="PRO_5046870117" evidence="1">
    <location>
        <begin position="24"/>
        <end position="213"/>
    </location>
</feature>
<dbReference type="Gene3D" id="2.70.70.10">
    <property type="entry name" value="Glucose Permease (Domain IIA)"/>
    <property type="match status" value="1"/>
</dbReference>
<organism evidence="3 4">
    <name type="scientific">Kribbella deserti</name>
    <dbReference type="NCBI Taxonomy" id="1926257"/>
    <lineage>
        <taxon>Bacteria</taxon>
        <taxon>Bacillati</taxon>
        <taxon>Actinomycetota</taxon>
        <taxon>Actinomycetes</taxon>
        <taxon>Propionibacteriales</taxon>
        <taxon>Kribbellaceae</taxon>
        <taxon>Kribbella</taxon>
    </lineage>
</organism>
<gene>
    <name evidence="3" type="ORF">ACFFGN_16975</name>
</gene>
<name>A0ABV6QMA7_9ACTN</name>
<dbReference type="RefSeq" id="WP_380048526.1">
    <property type="nucleotide sequence ID" value="NZ_JBHLTC010000018.1"/>
</dbReference>
<proteinExistence type="predicted"/>
<dbReference type="InterPro" id="IPR050570">
    <property type="entry name" value="Cell_wall_metabolism_enzyme"/>
</dbReference>
<evidence type="ECO:0000259" key="2">
    <source>
        <dbReference type="Pfam" id="PF01551"/>
    </source>
</evidence>
<dbReference type="EC" id="3.4.24.-" evidence="3"/>
<keyword evidence="3" id="KW-0378">Hydrolase</keyword>
<evidence type="ECO:0000313" key="4">
    <source>
        <dbReference type="Proteomes" id="UP001589890"/>
    </source>
</evidence>
<protein>
    <submittedName>
        <fullName evidence="3">M23 family metallopeptidase</fullName>
        <ecNumber evidence="3">3.4.24.-</ecNumber>
    </submittedName>
</protein>
<comment type="caution">
    <text evidence="3">The sequence shown here is derived from an EMBL/GenBank/DDBJ whole genome shotgun (WGS) entry which is preliminary data.</text>
</comment>
<keyword evidence="1" id="KW-0732">Signal</keyword>
<evidence type="ECO:0000313" key="3">
    <source>
        <dbReference type="EMBL" id="MFC0625774.1"/>
    </source>
</evidence>
<dbReference type="Proteomes" id="UP001589890">
    <property type="component" value="Unassembled WGS sequence"/>
</dbReference>
<dbReference type="PANTHER" id="PTHR21666">
    <property type="entry name" value="PEPTIDASE-RELATED"/>
    <property type="match status" value="1"/>
</dbReference>
<dbReference type="PANTHER" id="PTHR21666:SF270">
    <property type="entry name" value="MUREIN HYDROLASE ACTIVATOR ENVC"/>
    <property type="match status" value="1"/>
</dbReference>
<dbReference type="EMBL" id="JBHLTC010000018">
    <property type="protein sequence ID" value="MFC0625774.1"/>
    <property type="molecule type" value="Genomic_DNA"/>
</dbReference>
<feature type="domain" description="M23ase beta-sheet core" evidence="2">
    <location>
        <begin position="106"/>
        <end position="188"/>
    </location>
</feature>